<accession>A0A1I8PQB2</accession>
<dbReference type="Pfam" id="PF00066">
    <property type="entry name" value="Notch"/>
    <property type="match status" value="1"/>
</dbReference>
<feature type="domain" description="Stealth protein CR1 conserved region 1" evidence="13">
    <location>
        <begin position="51"/>
        <end position="77"/>
    </location>
</feature>
<dbReference type="GO" id="GO:0046835">
    <property type="term" value="P:carbohydrate phosphorylation"/>
    <property type="evidence" value="ECO:0007669"/>
    <property type="project" value="TreeGrafter"/>
</dbReference>
<evidence type="ECO:0000259" key="12">
    <source>
        <dbReference type="Pfam" id="PF11380"/>
    </source>
</evidence>
<reference evidence="16" key="2">
    <citation type="submission" date="2020-05" db="UniProtKB">
        <authorList>
            <consortium name="EnsemblMetazoa"/>
        </authorList>
    </citation>
    <scope>IDENTIFICATION</scope>
    <source>
        <strain evidence="16">USDA</strain>
    </source>
</reference>
<dbReference type="Pfam" id="PF17101">
    <property type="entry name" value="Stealth_CR1"/>
    <property type="match status" value="1"/>
</dbReference>
<dbReference type="SUPFAM" id="SSF90193">
    <property type="entry name" value="Notch domain"/>
    <property type="match status" value="1"/>
</dbReference>
<dbReference type="InterPro" id="IPR047141">
    <property type="entry name" value="Stealth"/>
</dbReference>
<dbReference type="InterPro" id="IPR021520">
    <property type="entry name" value="Stealth_CR2"/>
</dbReference>
<evidence type="ECO:0000256" key="8">
    <source>
        <dbReference type="ARBA" id="ARBA00023180"/>
    </source>
</evidence>
<keyword evidence="5 10" id="KW-1133">Transmembrane helix</keyword>
<dbReference type="STRING" id="35570.A0A1I8PQB2"/>
<dbReference type="GO" id="GO:0003976">
    <property type="term" value="F:UDP-N-acetylglucosamine-lysosomal-enzyme N-acetylglucosaminephosphotransferase activity"/>
    <property type="evidence" value="ECO:0007669"/>
    <property type="project" value="TreeGrafter"/>
</dbReference>
<organism evidence="16 17">
    <name type="scientific">Stomoxys calcitrans</name>
    <name type="common">Stable fly</name>
    <name type="synonym">Conops calcitrans</name>
    <dbReference type="NCBI Taxonomy" id="35570"/>
    <lineage>
        <taxon>Eukaryota</taxon>
        <taxon>Metazoa</taxon>
        <taxon>Ecdysozoa</taxon>
        <taxon>Arthropoda</taxon>
        <taxon>Hexapoda</taxon>
        <taxon>Insecta</taxon>
        <taxon>Pterygota</taxon>
        <taxon>Neoptera</taxon>
        <taxon>Endopterygota</taxon>
        <taxon>Diptera</taxon>
        <taxon>Brachycera</taxon>
        <taxon>Muscomorpha</taxon>
        <taxon>Muscoidea</taxon>
        <taxon>Muscidae</taxon>
        <taxon>Stomoxys</taxon>
    </lineage>
</organism>
<evidence type="ECO:0000259" key="15">
    <source>
        <dbReference type="Pfam" id="PF17103"/>
    </source>
</evidence>
<dbReference type="Pfam" id="PF11380">
    <property type="entry name" value="Stealth_CR2"/>
    <property type="match status" value="1"/>
</dbReference>
<dbReference type="PANTHER" id="PTHR24045:SF0">
    <property type="entry name" value="N-ACETYLGLUCOSAMINE-1-PHOSPHOTRANSFERASE SUBUNITS ALPHA_BETA"/>
    <property type="match status" value="1"/>
</dbReference>
<gene>
    <name evidence="16" type="primary">106092261</name>
</gene>
<reference evidence="17" key="1">
    <citation type="submission" date="2015-05" db="EMBL/GenBank/DDBJ databases">
        <authorList>
            <person name="Wilson R.K."/>
            <person name="Warren W.C."/>
            <person name="Olafson P."/>
        </authorList>
    </citation>
    <scope>NUCLEOTIDE SEQUENCE [LARGE SCALE GENOMIC DNA]</scope>
    <source>
        <strain evidence="17">USDA</strain>
    </source>
</reference>
<dbReference type="InterPro" id="IPR031358">
    <property type="entry name" value="Stealth_CR1"/>
</dbReference>
<name>A0A1I8PQB2_STOCA</name>
<keyword evidence="8" id="KW-0325">Glycoprotein</keyword>
<dbReference type="InterPro" id="IPR035993">
    <property type="entry name" value="Notch-like_dom_sf"/>
</dbReference>
<dbReference type="Pfam" id="PF17103">
    <property type="entry name" value="Stealth_CR4"/>
    <property type="match status" value="1"/>
</dbReference>
<evidence type="ECO:0000256" key="9">
    <source>
        <dbReference type="ARBA" id="ARBA00046288"/>
    </source>
</evidence>
<evidence type="ECO:0000256" key="3">
    <source>
        <dbReference type="ARBA" id="ARBA00022692"/>
    </source>
</evidence>
<keyword evidence="4" id="KW-0677">Repeat</keyword>
<dbReference type="InterPro" id="IPR031356">
    <property type="entry name" value="Stealth_CR4"/>
</dbReference>
<dbReference type="AlphaFoldDB" id="A0A1I8PQB2"/>
<keyword evidence="3 10" id="KW-0812">Transmembrane</keyword>
<dbReference type="InterPro" id="IPR031357">
    <property type="entry name" value="Stealth_CR3"/>
</dbReference>
<keyword evidence="6 10" id="KW-0472">Membrane</keyword>
<dbReference type="Gene3D" id="4.10.470.20">
    <property type="match status" value="1"/>
</dbReference>
<dbReference type="PANTHER" id="PTHR24045">
    <property type="match status" value="1"/>
</dbReference>
<comment type="subcellular location">
    <subcellularLocation>
        <location evidence="9">Endomembrane system</location>
        <topology evidence="9">Single-pass type I membrane protein</topology>
    </subcellularLocation>
</comment>
<keyword evidence="2" id="KW-0808">Transferase</keyword>
<evidence type="ECO:0000259" key="11">
    <source>
        <dbReference type="Pfam" id="PF00066"/>
    </source>
</evidence>
<evidence type="ECO:0000256" key="7">
    <source>
        <dbReference type="ARBA" id="ARBA00023157"/>
    </source>
</evidence>
<dbReference type="Proteomes" id="UP000095300">
    <property type="component" value="Unassembled WGS sequence"/>
</dbReference>
<evidence type="ECO:0000256" key="1">
    <source>
        <dbReference type="ARBA" id="ARBA00007583"/>
    </source>
</evidence>
<evidence type="ECO:0000256" key="6">
    <source>
        <dbReference type="ARBA" id="ARBA00023136"/>
    </source>
</evidence>
<feature type="domain" description="Stealth protein CR3 conserved region 3" evidence="14">
    <location>
        <begin position="359"/>
        <end position="406"/>
    </location>
</feature>
<keyword evidence="17" id="KW-1185">Reference proteome</keyword>
<protein>
    <recommendedName>
        <fullName evidence="18">LNR domain-containing protein</fullName>
    </recommendedName>
</protein>
<evidence type="ECO:0000259" key="13">
    <source>
        <dbReference type="Pfam" id="PF17101"/>
    </source>
</evidence>
<dbReference type="VEuPathDB" id="VectorBase:SCAU010163"/>
<dbReference type="GO" id="GO:0005794">
    <property type="term" value="C:Golgi apparatus"/>
    <property type="evidence" value="ECO:0007669"/>
    <property type="project" value="TreeGrafter"/>
</dbReference>
<dbReference type="EnsemblMetazoa" id="SCAU010163-RB">
    <property type="protein sequence ID" value="SCAU010163-PB"/>
    <property type="gene ID" value="SCAU010163"/>
</dbReference>
<feature type="transmembrane region" description="Helical" evidence="10">
    <location>
        <begin position="613"/>
        <end position="636"/>
    </location>
</feature>
<dbReference type="InterPro" id="IPR000800">
    <property type="entry name" value="Notch_dom"/>
</dbReference>
<keyword evidence="7" id="KW-1015">Disulfide bond</keyword>
<evidence type="ECO:0000256" key="10">
    <source>
        <dbReference type="SAM" id="Phobius"/>
    </source>
</evidence>
<evidence type="ECO:0000313" key="17">
    <source>
        <dbReference type="Proteomes" id="UP000095300"/>
    </source>
</evidence>
<evidence type="ECO:0008006" key="18">
    <source>
        <dbReference type="Google" id="ProtNLM"/>
    </source>
</evidence>
<sequence length="650" mass="77148">MNLRRKSKSCLRRRHTLKLLVVTLLLFVATYHLYRIQLTDSGNIMASCQSIDVVYTWVNGSDPAFVHSISQFDSNYDSTRFDDKNELKYSLRSLEKYAPWIRHIYIITNGQIPKWLDLSNKRITIVPHEFLVTKLELLPVFSSAAIETFIHRIPNLSPRFLYLNDDIFLGSDLYPEDLYTNSEGVRVYQAWLAPDCALDCPWTYIGDHTCDQHCNIKQCQFDGGDCKNENNTRTHKKQSKPERTFTKMTMQNLKLNAKKYTFPLSRKNKFTNFRDMITTNKHIMNKTEMKTVVENFNKQLQYKELATEVGAVSDALTISNTPANRNVAPSYDIFSQSLIYTNMLLNRRYGFKARHVIGHVGFLLEKSIIEHIQKEFYEEILTTAKHRFRASDDLQFSFLYYNFLMEETYTLSVDHIFNEIDTDHSLTWSDREVRTFLARIFPLPLDWSAVRFFEEVIQNCTLNAVHMRADDTQYSTVIYERYEDSHLPTVTRDLVKNCPPLVEALESHFAIRNKYKFKIHSKRNLHSSFMMLTSNVTDVVEALDRIRRSPRKFNCINDNMDPRHEDNKLIRHLLDDFYLSLFPHRSQFELHPQYRNKFENWSDYMKWRRRRRVLIICIYGSFIIMLAYLIRSVFIYKAKLVRFCMQRFKF</sequence>
<evidence type="ECO:0000256" key="2">
    <source>
        <dbReference type="ARBA" id="ARBA00022679"/>
    </source>
</evidence>
<dbReference type="EnsemblMetazoa" id="SCAU010163-RC">
    <property type="protein sequence ID" value="SCAU010163-PC"/>
    <property type="gene ID" value="SCAU010163"/>
</dbReference>
<evidence type="ECO:0000256" key="5">
    <source>
        <dbReference type="ARBA" id="ARBA00022989"/>
    </source>
</evidence>
<dbReference type="KEGG" id="scac:106092261"/>
<dbReference type="Pfam" id="PF17102">
    <property type="entry name" value="Stealth_CR3"/>
    <property type="match status" value="1"/>
</dbReference>
<dbReference type="GO" id="GO:0016256">
    <property type="term" value="P:N-glycan processing to lysosome"/>
    <property type="evidence" value="ECO:0007669"/>
    <property type="project" value="TreeGrafter"/>
</dbReference>
<feature type="domain" description="Stealth protein CR2 conserved region 2" evidence="12">
    <location>
        <begin position="80"/>
        <end position="184"/>
    </location>
</feature>
<evidence type="ECO:0000313" key="16">
    <source>
        <dbReference type="EnsemblMetazoa" id="SCAU010163-PC"/>
    </source>
</evidence>
<evidence type="ECO:0000256" key="4">
    <source>
        <dbReference type="ARBA" id="ARBA00022737"/>
    </source>
</evidence>
<proteinExistence type="inferred from homology"/>
<feature type="domain" description="Stealth protein CR4 conserved region 4" evidence="15">
    <location>
        <begin position="544"/>
        <end position="599"/>
    </location>
</feature>
<dbReference type="OrthoDB" id="263283at2759"/>
<evidence type="ECO:0000259" key="14">
    <source>
        <dbReference type="Pfam" id="PF17102"/>
    </source>
</evidence>
<comment type="similarity">
    <text evidence="1">Belongs to the stealth family.</text>
</comment>
<feature type="domain" description="LNR" evidence="11">
    <location>
        <begin position="195"/>
        <end position="227"/>
    </location>
</feature>